<evidence type="ECO:0000313" key="8">
    <source>
        <dbReference type="Proteomes" id="UP000694846"/>
    </source>
</evidence>
<feature type="transmembrane region" description="Helical" evidence="5">
    <location>
        <begin position="12"/>
        <end position="30"/>
    </location>
</feature>
<feature type="transmembrane region" description="Helical" evidence="5">
    <location>
        <begin position="42"/>
        <end position="65"/>
    </location>
</feature>
<dbReference type="GO" id="GO:0005737">
    <property type="term" value="C:cytoplasm"/>
    <property type="evidence" value="ECO:0007669"/>
    <property type="project" value="TreeGrafter"/>
</dbReference>
<evidence type="ECO:0000256" key="4">
    <source>
        <dbReference type="ARBA" id="ARBA00022829"/>
    </source>
</evidence>
<dbReference type="PROSITE" id="PS51700">
    <property type="entry name" value="SEPARIN"/>
    <property type="match status" value="1"/>
</dbReference>
<dbReference type="PANTHER" id="PTHR12792">
    <property type="entry name" value="EXTRA SPINDLE POLES 1-RELATED"/>
    <property type="match status" value="1"/>
</dbReference>
<sequence length="680" mass="77658">MYSKNSMEIHTGLADWLTSSLVAILVYSLIIKRSYRTAAVMITRALVSYWTQVPASSLLLLVTAFEIVGERNCFFFKYNLLSVLFEISTPSGLIELCASTRPILLFFLLHKSHVAMSKTDDVCRSVLTEIEESLAQIKLMPLIPFPVYENTNKAAAYISYRLKRYESVAYYLSEAHGGGIRSKLTLTVNPDASCEKELDDCLSLDSEYVSKGYLGLIERLKKMPSEWTLIQISRSYNPKEIVTPRPTDKPTEISELFITRYQCGEKYKNIVPLTIKVNKPKSCSGQKTIFEVLKKNLEDTNDRENKNQATLRSLRDSASQSIEVISQEIHSGWLKHWICMLLGNFVDENLWSSVYDVIDTVIEQNNITISTRDRMILYQITNAAVQLSEVDIHNLICEVNCLTEEKNQFELAINNYRFNNSNLILKKRHPILLVLDEHLECLPWETIPCLKRHPVSRISSIHIAHRLYTKHKNSIQNGLMKIKNQGYYVLNPDKTLSNAEKRMSNFLKERDVCWKGILSKEPTSEQFSSLLKQNDILLYCGHGNGTQYLHSLELDKLDLHCIPMLFGCSSAKHTDRGGRANFVGASYGYLKAGCPSVIGMLWNVTSLDADNLARAMLNVWLPGNPIDLQKLWPKEFLDHVDYHKERELLRTLAIARKTTRSFFNYAALIARGIPVIMTEE</sequence>
<dbReference type="InterPro" id="IPR030397">
    <property type="entry name" value="SEPARIN_core_dom"/>
</dbReference>
<dbReference type="Pfam" id="PF03568">
    <property type="entry name" value="Separin_C"/>
    <property type="match status" value="1"/>
</dbReference>
<gene>
    <name evidence="7" type="primary">ESPL1</name>
    <name evidence="9" type="synonym">LOC112680862</name>
    <name evidence="7" type="ORF">g.93449</name>
</gene>
<dbReference type="GO" id="GO:0005634">
    <property type="term" value="C:nucleus"/>
    <property type="evidence" value="ECO:0007669"/>
    <property type="project" value="InterPro"/>
</dbReference>
<protein>
    <recommendedName>
        <fullName evidence="2">separase</fullName>
        <ecNumber evidence="2">3.4.22.49</ecNumber>
    </recommendedName>
</protein>
<evidence type="ECO:0000256" key="5">
    <source>
        <dbReference type="SAM" id="Phobius"/>
    </source>
</evidence>
<dbReference type="EC" id="3.4.22.49" evidence="2"/>
<dbReference type="PANTHER" id="PTHR12792:SF0">
    <property type="entry name" value="SEPARIN"/>
    <property type="match status" value="1"/>
</dbReference>
<dbReference type="Proteomes" id="UP000694846">
    <property type="component" value="Unplaced"/>
</dbReference>
<keyword evidence="4" id="KW-0159">Chromosome partition</keyword>
<dbReference type="GO" id="GO:0004197">
    <property type="term" value="F:cysteine-type endopeptidase activity"/>
    <property type="evidence" value="ECO:0007669"/>
    <property type="project" value="InterPro"/>
</dbReference>
<dbReference type="RefSeq" id="XP_025406869.1">
    <property type="nucleotide sequence ID" value="XM_025551084.1"/>
</dbReference>
<keyword evidence="5" id="KW-0472">Membrane</keyword>
<keyword evidence="5" id="KW-1133">Transmembrane helix</keyword>
<dbReference type="AlphaFoldDB" id="A0A2S2QDC7"/>
<keyword evidence="8" id="KW-1185">Reference proteome</keyword>
<dbReference type="OrthoDB" id="10255632at2759"/>
<feature type="domain" description="Peptidase C50" evidence="6">
    <location>
        <begin position="483"/>
        <end position="579"/>
    </location>
</feature>
<dbReference type="GO" id="GO:0006508">
    <property type="term" value="P:proteolysis"/>
    <property type="evidence" value="ECO:0007669"/>
    <property type="project" value="InterPro"/>
</dbReference>
<evidence type="ECO:0000256" key="1">
    <source>
        <dbReference type="ARBA" id="ARBA00000451"/>
    </source>
</evidence>
<accession>A0A2S2QDC7</accession>
<dbReference type="GO" id="GO:0072686">
    <property type="term" value="C:mitotic spindle"/>
    <property type="evidence" value="ECO:0007669"/>
    <property type="project" value="TreeGrafter"/>
</dbReference>
<keyword evidence="5" id="KW-0812">Transmembrane</keyword>
<proteinExistence type="predicted"/>
<evidence type="ECO:0000313" key="9">
    <source>
        <dbReference type="RefSeq" id="XP_025406869.1"/>
    </source>
</evidence>
<evidence type="ECO:0000256" key="2">
    <source>
        <dbReference type="ARBA" id="ARBA00012489"/>
    </source>
</evidence>
<organism evidence="7">
    <name type="scientific">Sipha flava</name>
    <name type="common">yellow sugarcane aphid</name>
    <dbReference type="NCBI Taxonomy" id="143950"/>
    <lineage>
        <taxon>Eukaryota</taxon>
        <taxon>Metazoa</taxon>
        <taxon>Ecdysozoa</taxon>
        <taxon>Arthropoda</taxon>
        <taxon>Hexapoda</taxon>
        <taxon>Insecta</taxon>
        <taxon>Pterygota</taxon>
        <taxon>Neoptera</taxon>
        <taxon>Paraneoptera</taxon>
        <taxon>Hemiptera</taxon>
        <taxon>Sternorrhyncha</taxon>
        <taxon>Aphidomorpha</taxon>
        <taxon>Aphidoidea</taxon>
        <taxon>Aphididae</taxon>
        <taxon>Sipha</taxon>
    </lineage>
</organism>
<dbReference type="EMBL" id="GGMS01006541">
    <property type="protein sequence ID" value="MBY75744.1"/>
    <property type="molecule type" value="Transcribed_RNA"/>
</dbReference>
<comment type="catalytic activity">
    <reaction evidence="1">
        <text>All bonds known to be hydrolyzed by this endopeptidase have arginine in P1 and an acidic residue in P4. P6 is often occupied by an acidic residue or by a hydroxy-amino-acid residue, the phosphorylation of which enhances cleavage.</text>
        <dbReference type="EC" id="3.4.22.49"/>
    </reaction>
</comment>
<name>A0A2S2QDC7_9HEMI</name>
<keyword evidence="3" id="KW-0378">Hydrolase</keyword>
<evidence type="ECO:0000259" key="6">
    <source>
        <dbReference type="PROSITE" id="PS51700"/>
    </source>
</evidence>
<dbReference type="InterPro" id="IPR005314">
    <property type="entry name" value="Peptidase_C50"/>
</dbReference>
<reference evidence="9" key="2">
    <citation type="submission" date="2025-04" db="UniProtKB">
        <authorList>
            <consortium name="RefSeq"/>
        </authorList>
    </citation>
    <scope>IDENTIFICATION</scope>
    <source>
        <tissue evidence="9">Whole body</tissue>
    </source>
</reference>
<reference evidence="7" key="1">
    <citation type="submission" date="2018-04" db="EMBL/GenBank/DDBJ databases">
        <title>Transcriptome assembly of Sipha flava.</title>
        <authorList>
            <person name="Scully E.D."/>
            <person name="Geib S.M."/>
            <person name="Palmer N.A."/>
            <person name="Koch K."/>
            <person name="Bradshaw J."/>
            <person name="Heng-Moss T."/>
            <person name="Sarath G."/>
        </authorList>
    </citation>
    <scope>NUCLEOTIDE SEQUENCE</scope>
</reference>
<evidence type="ECO:0000313" key="7">
    <source>
        <dbReference type="EMBL" id="MBY75744.1"/>
    </source>
</evidence>
<dbReference type="GO" id="GO:0051307">
    <property type="term" value="P:meiotic chromosome separation"/>
    <property type="evidence" value="ECO:0007669"/>
    <property type="project" value="TreeGrafter"/>
</dbReference>
<evidence type="ECO:0000256" key="3">
    <source>
        <dbReference type="ARBA" id="ARBA00022801"/>
    </source>
</evidence>